<evidence type="ECO:0000313" key="1">
    <source>
        <dbReference type="EMBL" id="RKN80273.1"/>
    </source>
</evidence>
<organism evidence="1 2">
    <name type="scientific">Ulvibacterium marinum</name>
    <dbReference type="NCBI Taxonomy" id="2419782"/>
    <lineage>
        <taxon>Bacteria</taxon>
        <taxon>Pseudomonadati</taxon>
        <taxon>Bacteroidota</taxon>
        <taxon>Flavobacteriia</taxon>
        <taxon>Flavobacteriales</taxon>
        <taxon>Flavobacteriaceae</taxon>
        <taxon>Ulvibacterium</taxon>
    </lineage>
</organism>
<gene>
    <name evidence="1" type="ORF">D7Z94_18790</name>
</gene>
<keyword evidence="2" id="KW-1185">Reference proteome</keyword>
<proteinExistence type="predicted"/>
<accession>A0A3B0C2K1</accession>
<comment type="caution">
    <text evidence="1">The sequence shown here is derived from an EMBL/GenBank/DDBJ whole genome shotgun (WGS) entry which is preliminary data.</text>
</comment>
<reference evidence="1 2" key="1">
    <citation type="submission" date="2018-10" db="EMBL/GenBank/DDBJ databases">
        <title>Ulvibacterium marinum gen. nov., sp. nov., a novel marine bacterium of the family Flavobacteriaceae, isolated from a culture of the green alga Ulva prolifera.</title>
        <authorList>
            <person name="Zhang Z."/>
        </authorList>
    </citation>
    <scope>NUCLEOTIDE SEQUENCE [LARGE SCALE GENOMIC DNA]</scope>
    <source>
        <strain evidence="1 2">CCMM003</strain>
    </source>
</reference>
<sequence>MQRFVKFKFLLILTTLFWNCSSDEEDCTKTITLLQTYVLGNQTYSYNRIQEVPCDFPESEDPIQIDPPILENFSFEVLNFSYTENSETNTSRFQFEIELNNPNDYDVVGVPILTVNVNGLETKNNYSNTASIPCNTIDANSNCILTFDQESSLDLGRINSIELVTVEYFLTN</sequence>
<evidence type="ECO:0000313" key="2">
    <source>
        <dbReference type="Proteomes" id="UP000276603"/>
    </source>
</evidence>
<protein>
    <submittedName>
        <fullName evidence="1">Uncharacterized protein</fullName>
    </submittedName>
</protein>
<name>A0A3B0C2K1_9FLAO</name>
<dbReference type="EMBL" id="RBCJ01000003">
    <property type="protein sequence ID" value="RKN80273.1"/>
    <property type="molecule type" value="Genomic_DNA"/>
</dbReference>
<dbReference type="AlphaFoldDB" id="A0A3B0C2K1"/>
<dbReference type="Proteomes" id="UP000276603">
    <property type="component" value="Unassembled WGS sequence"/>
</dbReference>